<dbReference type="EC" id="5.4.99.12" evidence="4"/>
<gene>
    <name evidence="4 7" type="primary">truA</name>
    <name evidence="7" type="ORF">ACFO3S_24900</name>
</gene>
<dbReference type="NCBIfam" id="TIGR00071">
    <property type="entry name" value="hisT_truA"/>
    <property type="match status" value="1"/>
</dbReference>
<dbReference type="RefSeq" id="WP_378101639.1">
    <property type="nucleotide sequence ID" value="NZ_JBHSEP010000027.1"/>
</dbReference>
<name>A0ABV9FMR1_9BACL</name>
<keyword evidence="3 4" id="KW-0413">Isomerase</keyword>
<dbReference type="EMBL" id="JBHSEP010000027">
    <property type="protein sequence ID" value="MFC4601499.1"/>
    <property type="molecule type" value="Genomic_DNA"/>
</dbReference>
<dbReference type="InterPro" id="IPR001406">
    <property type="entry name" value="PsdUridine_synth_TruA"/>
</dbReference>
<evidence type="ECO:0000256" key="5">
    <source>
        <dbReference type="RuleBase" id="RU003792"/>
    </source>
</evidence>
<comment type="similarity">
    <text evidence="1 4 5">Belongs to the tRNA pseudouridine synthase TruA family.</text>
</comment>
<dbReference type="PIRSF" id="PIRSF001430">
    <property type="entry name" value="tRNA_psdUrid_synth"/>
    <property type="match status" value="1"/>
</dbReference>
<evidence type="ECO:0000256" key="4">
    <source>
        <dbReference type="HAMAP-Rule" id="MF_00171"/>
    </source>
</evidence>
<keyword evidence="2 4" id="KW-0819">tRNA processing</keyword>
<comment type="function">
    <text evidence="4">Formation of pseudouridine at positions 38, 39 and 40 in the anticodon stem and loop of transfer RNAs.</text>
</comment>
<feature type="binding site" evidence="4">
    <location>
        <position position="110"/>
    </location>
    <ligand>
        <name>substrate</name>
    </ligand>
</feature>
<dbReference type="Gene3D" id="3.30.70.580">
    <property type="entry name" value="Pseudouridine synthase I, catalytic domain, N-terminal subdomain"/>
    <property type="match status" value="1"/>
</dbReference>
<dbReference type="InterPro" id="IPR020097">
    <property type="entry name" value="PsdUridine_synth_TruA_a/b_dom"/>
</dbReference>
<accession>A0ABV9FMR1</accession>
<evidence type="ECO:0000256" key="3">
    <source>
        <dbReference type="ARBA" id="ARBA00023235"/>
    </source>
</evidence>
<dbReference type="GO" id="GO:0160147">
    <property type="term" value="F:tRNA pseudouridine(38-40) synthase activity"/>
    <property type="evidence" value="ECO:0007669"/>
    <property type="project" value="UniProtKB-EC"/>
</dbReference>
<dbReference type="Proteomes" id="UP001596028">
    <property type="component" value="Unassembled WGS sequence"/>
</dbReference>
<dbReference type="PANTHER" id="PTHR11142">
    <property type="entry name" value="PSEUDOURIDYLATE SYNTHASE"/>
    <property type="match status" value="1"/>
</dbReference>
<dbReference type="SUPFAM" id="SSF55120">
    <property type="entry name" value="Pseudouridine synthase"/>
    <property type="match status" value="1"/>
</dbReference>
<sequence>MRNIALIVSYDGTEYHGFQSQPGGNTVQDKLEEAIFKLSGERVRILGSGRTDAGVHARCQVANFTTSSGIPIERWAIALNTRLPDDIVVQSAYAVPDDFHARHHALSKTYRYTINCNRVPDLFRKRYEFHHPTPLDVEAMRAGLALLVGEHDFSAFTSPLSTKPSHVRTILGARLEVDDRFEAESLYANPIYNRQWDEKQYPGKQRGIIHLYVTGTGFLYNMVRIIAGTLIQVGEGKRTPEDVAAILASRDRALAGPTAVPQGLILWEVVYERLPNGTGQLENDG</sequence>
<evidence type="ECO:0000256" key="1">
    <source>
        <dbReference type="ARBA" id="ARBA00009375"/>
    </source>
</evidence>
<reference evidence="8" key="1">
    <citation type="journal article" date="2019" name="Int. J. Syst. Evol. Microbiol.">
        <title>The Global Catalogue of Microorganisms (GCM) 10K type strain sequencing project: providing services to taxonomists for standard genome sequencing and annotation.</title>
        <authorList>
            <consortium name="The Broad Institute Genomics Platform"/>
            <consortium name="The Broad Institute Genome Sequencing Center for Infectious Disease"/>
            <person name="Wu L."/>
            <person name="Ma J."/>
        </authorList>
    </citation>
    <scope>NUCLEOTIDE SEQUENCE [LARGE SCALE GENOMIC DNA]</scope>
    <source>
        <strain evidence="8">CCUG 49571</strain>
    </source>
</reference>
<comment type="caution">
    <text evidence="7">The sequence shown here is derived from an EMBL/GenBank/DDBJ whole genome shotgun (WGS) entry which is preliminary data.</text>
</comment>
<evidence type="ECO:0000259" key="6">
    <source>
        <dbReference type="Pfam" id="PF01416"/>
    </source>
</evidence>
<dbReference type="Gene3D" id="3.30.70.660">
    <property type="entry name" value="Pseudouridine synthase I, catalytic domain, C-terminal subdomain"/>
    <property type="match status" value="1"/>
</dbReference>
<dbReference type="HAMAP" id="MF_00171">
    <property type="entry name" value="TruA"/>
    <property type="match status" value="1"/>
</dbReference>
<dbReference type="InterPro" id="IPR020095">
    <property type="entry name" value="PsdUridine_synth_TruA_C"/>
</dbReference>
<protein>
    <recommendedName>
        <fullName evidence="4">tRNA pseudouridine synthase A</fullName>
        <ecNumber evidence="4">5.4.99.12</ecNumber>
    </recommendedName>
    <alternativeName>
        <fullName evidence="4">tRNA pseudouridine(38-40) synthase</fullName>
    </alternativeName>
    <alternativeName>
        <fullName evidence="4">tRNA pseudouridylate synthase I</fullName>
    </alternativeName>
    <alternativeName>
        <fullName evidence="4">tRNA-uridine isomerase I</fullName>
    </alternativeName>
</protein>
<proteinExistence type="inferred from homology"/>
<keyword evidence="8" id="KW-1185">Reference proteome</keyword>
<evidence type="ECO:0000313" key="7">
    <source>
        <dbReference type="EMBL" id="MFC4601499.1"/>
    </source>
</evidence>
<feature type="domain" description="Pseudouridine synthase I TruA alpha/beta" evidence="6">
    <location>
        <begin position="146"/>
        <end position="272"/>
    </location>
</feature>
<comment type="subunit">
    <text evidence="4">Homodimer.</text>
</comment>
<comment type="catalytic activity">
    <reaction evidence="4 5">
        <text>uridine(38/39/40) in tRNA = pseudouridine(38/39/40) in tRNA</text>
        <dbReference type="Rhea" id="RHEA:22376"/>
        <dbReference type="Rhea" id="RHEA-COMP:10085"/>
        <dbReference type="Rhea" id="RHEA-COMP:10087"/>
        <dbReference type="ChEBI" id="CHEBI:65314"/>
        <dbReference type="ChEBI" id="CHEBI:65315"/>
        <dbReference type="EC" id="5.4.99.12"/>
    </reaction>
</comment>
<dbReference type="InterPro" id="IPR020094">
    <property type="entry name" value="TruA/RsuA/RluB/E/F_N"/>
</dbReference>
<feature type="active site" description="Nucleophile" evidence="4">
    <location>
        <position position="52"/>
    </location>
</feature>
<dbReference type="PANTHER" id="PTHR11142:SF0">
    <property type="entry name" value="TRNA PSEUDOURIDINE SYNTHASE-LIKE 1"/>
    <property type="match status" value="1"/>
</dbReference>
<evidence type="ECO:0000313" key="8">
    <source>
        <dbReference type="Proteomes" id="UP001596028"/>
    </source>
</evidence>
<comment type="caution">
    <text evidence="4">Lacks conserved residue(s) required for the propagation of feature annotation.</text>
</comment>
<organism evidence="7 8">
    <name type="scientific">Cohnella hongkongensis</name>
    <dbReference type="NCBI Taxonomy" id="178337"/>
    <lineage>
        <taxon>Bacteria</taxon>
        <taxon>Bacillati</taxon>
        <taxon>Bacillota</taxon>
        <taxon>Bacilli</taxon>
        <taxon>Bacillales</taxon>
        <taxon>Paenibacillaceae</taxon>
        <taxon>Cohnella</taxon>
    </lineage>
</organism>
<dbReference type="Pfam" id="PF01416">
    <property type="entry name" value="PseudoU_synth_1"/>
    <property type="match status" value="2"/>
</dbReference>
<dbReference type="CDD" id="cd02570">
    <property type="entry name" value="PseudoU_synth_EcTruA"/>
    <property type="match status" value="1"/>
</dbReference>
<evidence type="ECO:0000256" key="2">
    <source>
        <dbReference type="ARBA" id="ARBA00022694"/>
    </source>
</evidence>
<feature type="domain" description="Pseudouridine synthase I TruA alpha/beta" evidence="6">
    <location>
        <begin position="7"/>
        <end position="102"/>
    </location>
</feature>
<dbReference type="InterPro" id="IPR020103">
    <property type="entry name" value="PsdUridine_synth_cat_dom_sf"/>
</dbReference>